<organism evidence="2 3">
    <name type="scientific">Aspergillus eucalypticola (strain CBS 122712 / IBT 29274)</name>
    <dbReference type="NCBI Taxonomy" id="1448314"/>
    <lineage>
        <taxon>Eukaryota</taxon>
        <taxon>Fungi</taxon>
        <taxon>Dikarya</taxon>
        <taxon>Ascomycota</taxon>
        <taxon>Pezizomycotina</taxon>
        <taxon>Eurotiomycetes</taxon>
        <taxon>Eurotiomycetidae</taxon>
        <taxon>Eurotiales</taxon>
        <taxon>Aspergillaceae</taxon>
        <taxon>Aspergillus</taxon>
        <taxon>Aspergillus subgen. Circumdati</taxon>
    </lineage>
</organism>
<proteinExistence type="predicted"/>
<dbReference type="OrthoDB" id="5344254at2759"/>
<evidence type="ECO:0000313" key="3">
    <source>
        <dbReference type="Proteomes" id="UP000246171"/>
    </source>
</evidence>
<reference evidence="2" key="1">
    <citation type="submission" date="2016-12" db="EMBL/GenBank/DDBJ databases">
        <title>The genomes of Aspergillus section Nigri reveals drivers in fungal speciation.</title>
        <authorList>
            <consortium name="DOE Joint Genome Institute"/>
            <person name="Vesth T.C."/>
            <person name="Nybo J."/>
            <person name="Theobald S."/>
            <person name="Brandl J."/>
            <person name="Frisvad J.C."/>
            <person name="Nielsen K.F."/>
            <person name="Lyhne E.K."/>
            <person name="Kogle M.E."/>
            <person name="Kuo A."/>
            <person name="Riley R."/>
            <person name="Clum A."/>
            <person name="Nolan M."/>
            <person name="Lipzen A."/>
            <person name="Salamov A."/>
            <person name="Henrissat B."/>
            <person name="Wiebenga A."/>
            <person name="De vries R.P."/>
            <person name="Grigoriev I.V."/>
            <person name="Mortensen U.H."/>
            <person name="Andersen M.R."/>
            <person name="Baker S.E."/>
        </authorList>
    </citation>
    <scope>NUCLEOTIDE SEQUENCE</scope>
    <source>
        <strain evidence="2">CBS 122712</strain>
    </source>
</reference>
<gene>
    <name evidence="2" type="ORF">BO83DRAFT_425886</name>
</gene>
<dbReference type="AlphaFoldDB" id="A0A317VRT3"/>
<sequence length="200" mass="21866">MNHEALLQLYKILSELAYLTLPFCLSAAALSTQKCPPVKDIKTYQTTPQDSQADGQFTSCDNFSNSPKMQDINASSYNWWYFDAIGTDGVSSPAVVFFVEANRSGFTVTENFTNMDFIQVSALSPTVLSSATSSLPIMQLCPPTVMDLADYVLTLDAEDLGYKGSFSMHSIAPPRYPCSPKRGNVSSSLGLMEKSSYTTI</sequence>
<dbReference type="InterPro" id="IPR056402">
    <property type="entry name" value="DA_N"/>
</dbReference>
<name>A0A317VRT3_ASPEC</name>
<dbReference type="Pfam" id="PF24137">
    <property type="entry name" value="DA_N"/>
    <property type="match status" value="1"/>
</dbReference>
<evidence type="ECO:0000313" key="2">
    <source>
        <dbReference type="EMBL" id="PWY75592.1"/>
    </source>
</evidence>
<dbReference type="EMBL" id="MSFU01000009">
    <property type="protein sequence ID" value="PWY75592.1"/>
    <property type="molecule type" value="Genomic_DNA"/>
</dbReference>
<dbReference type="RefSeq" id="XP_025389122.1">
    <property type="nucleotide sequence ID" value="XM_025535235.1"/>
</dbReference>
<dbReference type="GeneID" id="37057197"/>
<keyword evidence="3" id="KW-1185">Reference proteome</keyword>
<evidence type="ECO:0000259" key="1">
    <source>
        <dbReference type="Pfam" id="PF24137"/>
    </source>
</evidence>
<dbReference type="VEuPathDB" id="FungiDB:BO83DRAFT_425886"/>
<accession>A0A317VRT3</accession>
<protein>
    <recommendedName>
        <fullName evidence="1">Diels-Alderase N-terminal domain-containing protein</fullName>
    </recommendedName>
</protein>
<comment type="caution">
    <text evidence="2">The sequence shown here is derived from an EMBL/GenBank/DDBJ whole genome shotgun (WGS) entry which is preliminary data.</text>
</comment>
<dbReference type="Proteomes" id="UP000246171">
    <property type="component" value="Unassembled WGS sequence"/>
</dbReference>
<feature type="domain" description="Diels-Alderase N-terminal" evidence="1">
    <location>
        <begin position="64"/>
        <end position="108"/>
    </location>
</feature>